<evidence type="ECO:0000313" key="2">
    <source>
        <dbReference type="EMBL" id="CAF4203732.1"/>
    </source>
</evidence>
<gene>
    <name evidence="2" type="ORF">OTI717_LOCUS38675</name>
</gene>
<feature type="region of interest" description="Disordered" evidence="1">
    <location>
        <begin position="1"/>
        <end position="42"/>
    </location>
</feature>
<dbReference type="AlphaFoldDB" id="A0A820BMC8"/>
<dbReference type="Proteomes" id="UP000663823">
    <property type="component" value="Unassembled WGS sequence"/>
</dbReference>
<protein>
    <submittedName>
        <fullName evidence="2">Uncharacterized protein</fullName>
    </submittedName>
</protein>
<feature type="non-terminal residue" evidence="2">
    <location>
        <position position="42"/>
    </location>
</feature>
<accession>A0A820BMC8</accession>
<proteinExistence type="predicted"/>
<dbReference type="EMBL" id="CAJOAX010021878">
    <property type="protein sequence ID" value="CAF4203732.1"/>
    <property type="molecule type" value="Genomic_DNA"/>
</dbReference>
<comment type="caution">
    <text evidence="2">The sequence shown here is derived from an EMBL/GenBank/DDBJ whole genome shotgun (WGS) entry which is preliminary data.</text>
</comment>
<organism evidence="2 3">
    <name type="scientific">Rotaria sordida</name>
    <dbReference type="NCBI Taxonomy" id="392033"/>
    <lineage>
        <taxon>Eukaryota</taxon>
        <taxon>Metazoa</taxon>
        <taxon>Spiralia</taxon>
        <taxon>Gnathifera</taxon>
        <taxon>Rotifera</taxon>
        <taxon>Eurotatoria</taxon>
        <taxon>Bdelloidea</taxon>
        <taxon>Philodinida</taxon>
        <taxon>Philodinidae</taxon>
        <taxon>Rotaria</taxon>
    </lineage>
</organism>
<sequence length="42" mass="4527">MAHGNGNYAINGIRDKNGDLDADAPNPVNVNPQFMGDYPQPK</sequence>
<evidence type="ECO:0000313" key="3">
    <source>
        <dbReference type="Proteomes" id="UP000663823"/>
    </source>
</evidence>
<reference evidence="2" key="1">
    <citation type="submission" date="2021-02" db="EMBL/GenBank/DDBJ databases">
        <authorList>
            <person name="Nowell W R."/>
        </authorList>
    </citation>
    <scope>NUCLEOTIDE SEQUENCE</scope>
</reference>
<evidence type="ECO:0000256" key="1">
    <source>
        <dbReference type="SAM" id="MobiDB-lite"/>
    </source>
</evidence>
<name>A0A820BMC8_9BILA</name>